<dbReference type="Pfam" id="PF07818">
    <property type="entry name" value="HCNGP"/>
    <property type="match status" value="1"/>
</dbReference>
<dbReference type="PANTHER" id="PTHR13464:SF0">
    <property type="entry name" value="SAP30-BINDING PROTEIN"/>
    <property type="match status" value="1"/>
</dbReference>
<dbReference type="GO" id="GO:0005634">
    <property type="term" value="C:nucleus"/>
    <property type="evidence" value="ECO:0007669"/>
    <property type="project" value="TreeGrafter"/>
</dbReference>
<organism evidence="1 2">
    <name type="scientific">Castanea mollissima</name>
    <name type="common">Chinese chestnut</name>
    <dbReference type="NCBI Taxonomy" id="60419"/>
    <lineage>
        <taxon>Eukaryota</taxon>
        <taxon>Viridiplantae</taxon>
        <taxon>Streptophyta</taxon>
        <taxon>Embryophyta</taxon>
        <taxon>Tracheophyta</taxon>
        <taxon>Spermatophyta</taxon>
        <taxon>Magnoliopsida</taxon>
        <taxon>eudicotyledons</taxon>
        <taxon>Gunneridae</taxon>
        <taxon>Pentapetalae</taxon>
        <taxon>rosids</taxon>
        <taxon>fabids</taxon>
        <taxon>Fagales</taxon>
        <taxon>Fagaceae</taxon>
        <taxon>Castanea</taxon>
    </lineage>
</organism>
<dbReference type="EMBL" id="JRKL02000457">
    <property type="protein sequence ID" value="KAF3971215.1"/>
    <property type="molecule type" value="Genomic_DNA"/>
</dbReference>
<comment type="caution">
    <text evidence="1">The sequence shown here is derived from an EMBL/GenBank/DDBJ whole genome shotgun (WGS) entry which is preliminary data.</text>
</comment>
<dbReference type="PANTHER" id="PTHR13464">
    <property type="entry name" value="TRANSCRIPTIONAL REGULATOR PROTEIN HCNGP"/>
    <property type="match status" value="1"/>
</dbReference>
<protein>
    <submittedName>
        <fullName evidence="1">Uncharacterized protein</fullName>
    </submittedName>
</protein>
<dbReference type="InterPro" id="IPR012479">
    <property type="entry name" value="SAP30BP"/>
</dbReference>
<dbReference type="Proteomes" id="UP000737018">
    <property type="component" value="Unassembled WGS sequence"/>
</dbReference>
<accession>A0A8J4VUK3</accession>
<reference evidence="1" key="1">
    <citation type="submission" date="2020-03" db="EMBL/GenBank/DDBJ databases">
        <title>Castanea mollissima Vanexum genome sequencing.</title>
        <authorList>
            <person name="Staton M."/>
        </authorList>
    </citation>
    <scope>NUCLEOTIDE SEQUENCE</scope>
    <source>
        <tissue evidence="1">Leaf</tissue>
    </source>
</reference>
<keyword evidence="2" id="KW-1185">Reference proteome</keyword>
<gene>
    <name evidence="1" type="ORF">CMV_005176</name>
</gene>
<sequence>MRKINKFLDYKKCGKSFKTELRHRKDYGNPDFLVHTMTYQDIDQIGSCFSKDVFDPHRYDKSDSYFEIANRRSYGQQPNS</sequence>
<proteinExistence type="predicted"/>
<dbReference type="AlphaFoldDB" id="A0A8J4VUK3"/>
<evidence type="ECO:0000313" key="1">
    <source>
        <dbReference type="EMBL" id="KAF3971215.1"/>
    </source>
</evidence>
<name>A0A8J4VUK3_9ROSI</name>
<dbReference type="GO" id="GO:0006355">
    <property type="term" value="P:regulation of DNA-templated transcription"/>
    <property type="evidence" value="ECO:0007669"/>
    <property type="project" value="InterPro"/>
</dbReference>
<evidence type="ECO:0000313" key="2">
    <source>
        <dbReference type="Proteomes" id="UP000737018"/>
    </source>
</evidence>
<dbReference type="OrthoDB" id="1748668at2759"/>